<evidence type="ECO:0000259" key="6">
    <source>
        <dbReference type="Pfam" id="PF04829"/>
    </source>
</evidence>
<evidence type="ECO:0000256" key="5">
    <source>
        <dbReference type="SAM" id="MobiDB-lite"/>
    </source>
</evidence>
<gene>
    <name evidence="7" type="ORF">NCTC10616_00236</name>
</gene>
<keyword evidence="4" id="KW-0843">Virulence</keyword>
<evidence type="ECO:0000256" key="3">
    <source>
        <dbReference type="ARBA" id="ARBA00022913"/>
    </source>
</evidence>
<dbReference type="Proteomes" id="UP000254193">
    <property type="component" value="Unassembled WGS sequence"/>
</dbReference>
<reference evidence="7 8" key="1">
    <citation type="submission" date="2018-06" db="EMBL/GenBank/DDBJ databases">
        <authorList>
            <consortium name="Pathogen Informatics"/>
            <person name="Doyle S."/>
        </authorList>
    </citation>
    <scope>NUCLEOTIDE SEQUENCE [LARGE SCALE GENOMIC DNA]</scope>
    <source>
        <strain evidence="7 8">NCTC10616</strain>
    </source>
</reference>
<dbReference type="InterPro" id="IPR006914">
    <property type="entry name" value="VENN_dom"/>
</dbReference>
<keyword evidence="3" id="KW-1266">Target cell cytoplasm</keyword>
<accession>A0A378VIB3</accession>
<keyword evidence="8" id="KW-1185">Reference proteome</keyword>
<evidence type="ECO:0000313" key="7">
    <source>
        <dbReference type="EMBL" id="SUA16596.1"/>
    </source>
</evidence>
<evidence type="ECO:0000256" key="2">
    <source>
        <dbReference type="ARBA" id="ARBA00022656"/>
    </source>
</evidence>
<feature type="region of interest" description="Disordered" evidence="5">
    <location>
        <begin position="108"/>
        <end position="130"/>
    </location>
</feature>
<organism evidence="7 8">
    <name type="scientific">Neisseria lactamica</name>
    <dbReference type="NCBI Taxonomy" id="486"/>
    <lineage>
        <taxon>Bacteria</taxon>
        <taxon>Pseudomonadati</taxon>
        <taxon>Pseudomonadota</taxon>
        <taxon>Betaproteobacteria</taxon>
        <taxon>Neisseriales</taxon>
        <taxon>Neisseriaceae</taxon>
        <taxon>Neisseria</taxon>
    </lineage>
</organism>
<evidence type="ECO:0000256" key="1">
    <source>
        <dbReference type="ARBA" id="ARBA00004219"/>
    </source>
</evidence>
<dbReference type="Pfam" id="PF04829">
    <property type="entry name" value="PT-VENN"/>
    <property type="match status" value="1"/>
</dbReference>
<feature type="domain" description="VENN motif-containing" evidence="6">
    <location>
        <begin position="411"/>
        <end position="455"/>
    </location>
</feature>
<dbReference type="GO" id="GO:0090729">
    <property type="term" value="F:toxin activity"/>
    <property type="evidence" value="ECO:0007669"/>
    <property type="project" value="UniProtKB-KW"/>
</dbReference>
<dbReference type="AlphaFoldDB" id="A0A378VIB3"/>
<proteinExistence type="predicted"/>
<keyword evidence="2" id="KW-0800">Toxin</keyword>
<evidence type="ECO:0000256" key="4">
    <source>
        <dbReference type="ARBA" id="ARBA00023026"/>
    </source>
</evidence>
<protein>
    <submittedName>
        <fullName evidence="7">Filamentous hemagglutinin family N-terminal domain protein</fullName>
    </submittedName>
</protein>
<comment type="subcellular location">
    <subcellularLocation>
        <location evidence="1">Target cell</location>
        <location evidence="1">Target cell cytoplasm</location>
    </subcellularLocation>
</comment>
<dbReference type="EMBL" id="UGRO01000002">
    <property type="protein sequence ID" value="SUA16596.1"/>
    <property type="molecule type" value="Genomic_DNA"/>
</dbReference>
<name>A0A378VIB3_NEILA</name>
<sequence length="791" mass="84316">MCIAIIARLHYHTEQDNKQTGAGVRVQVSLGTAWEASGNFNQSKASGSSDSAAIQSGLFAGEGGYHIEADSIHLKGGAITSTAPKEQNELTAKRLTFENIQNQSSYSASNVSLSGSYGSDSPSETPDNADFRQTNLGKAFARSAGKNGTDFNPGLPQYEKGGDNSTTYATLSEGRLNIGGKETTTQELGINSDSSNAHRAVAALPDLAKITEKQQIIAKATSDIVSAAHTFSSNRQKTAAKNKAKAESEFEGRLKAQNDGSYEAYAKLDETERQKILINYSETYRKADAEAQNWGVGGKHSRALNAGITLATGLLGGQSGLQSAVNAAAPYASEAIGRTFGHGENKNETAQAVGHFLLGAAIARVNGGNFAAGGSAAVAAEKAAEHLAQRYNDGKTAIDPQTGEFNANLLPEHIKEEIKSKSGVIASLTGAAVGGTPVDVQTGGEIGQNAVENNLYLTSEALKKDKQTARKIYSVIKEQVKHECSSTGRITECRQNIGRIIEFTQDQRFDSRFKDLEKESLYYLNQHPDLVASYLKAEYEKLDREDKSILHRYISPGAEIVSGSLGVVLSGVAGGGSCAETFGLGCAAALVGVTSSYDHVITGTKNFGKKASEQRPTITVQTLKQLGLSEQAAEYVQFSIDLFSVGKSVAGMPKAKPVPDIKIIITEPQGAVYTRINVAMDKTRFTPLRDSGEQVSAGFTHVIKGHFYRSVENSRSIFLITPDELKVVLQSRNTISSPVTAIPGGQFVRVVDTGKNIGITSLKEGGTPTRYIKIFTDEMGNLITTYPVKGQ</sequence>
<feature type="compositionally biased region" description="Low complexity" evidence="5">
    <location>
        <begin position="108"/>
        <end position="123"/>
    </location>
</feature>
<feature type="region of interest" description="Disordered" evidence="5">
    <location>
        <begin position="142"/>
        <end position="169"/>
    </location>
</feature>
<evidence type="ECO:0000313" key="8">
    <source>
        <dbReference type="Proteomes" id="UP000254193"/>
    </source>
</evidence>